<sequence>MSNKIDSKEVELFLLDNLDFFETRESLVSELKFKHSDSSASSLLERQILKLRGEQKNLMDLLSSFIETASLNEDLFNKSKNLILSILDSSSREEVVETVQKDFKESFNVNNCILEFLNNEEIDALEKTTEISFHKGAIHCGSFSKQKMDLLFSDSKVESMAIAVLISEKEIGLLKLGSYDRTRYLGDEDTTFIEYIRDVLEKKINSFEVDV</sequence>
<reference evidence="1 2" key="1">
    <citation type="submission" date="2019-02" db="EMBL/GenBank/DDBJ databases">
        <title>Prokaryotic population dynamics and viral predation in marine succession experiment using metagenomics: the confinement effect.</title>
        <authorList>
            <person name="Haro-Moreno J.M."/>
            <person name="Rodriguez-Valera F."/>
            <person name="Lopez-Perez M."/>
        </authorList>
    </citation>
    <scope>NUCLEOTIDE SEQUENCE [LARGE SCALE GENOMIC DNA]</scope>
    <source>
        <strain evidence="1">MED-G163</strain>
    </source>
</reference>
<evidence type="ECO:0000313" key="2">
    <source>
        <dbReference type="Proteomes" id="UP000315782"/>
    </source>
</evidence>
<dbReference type="PANTHER" id="PTHR38765:SF1">
    <property type="entry name" value="DUF484 DOMAIN-CONTAINING PROTEIN"/>
    <property type="match status" value="1"/>
</dbReference>
<dbReference type="Gene3D" id="3.30.450.40">
    <property type="match status" value="1"/>
</dbReference>
<dbReference type="EMBL" id="SHBI01000002">
    <property type="protein sequence ID" value="RZO22709.1"/>
    <property type="molecule type" value="Genomic_DNA"/>
</dbReference>
<organism evidence="1 2">
    <name type="scientific">SAR86 cluster bacterium</name>
    <dbReference type="NCBI Taxonomy" id="2030880"/>
    <lineage>
        <taxon>Bacteria</taxon>
        <taxon>Pseudomonadati</taxon>
        <taxon>Pseudomonadota</taxon>
        <taxon>Gammaproteobacteria</taxon>
        <taxon>SAR86 cluster</taxon>
    </lineage>
</organism>
<dbReference type="AlphaFoldDB" id="A0A520MNB8"/>
<gene>
    <name evidence="1" type="ORF">EVA96_00755</name>
</gene>
<dbReference type="InterPro" id="IPR007435">
    <property type="entry name" value="DUF484"/>
</dbReference>
<protein>
    <submittedName>
        <fullName evidence="1">DUF484 family protein</fullName>
    </submittedName>
</protein>
<accession>A0A520MNB8</accession>
<dbReference type="InterPro" id="IPR029016">
    <property type="entry name" value="GAF-like_dom_sf"/>
</dbReference>
<dbReference type="Proteomes" id="UP000315782">
    <property type="component" value="Unassembled WGS sequence"/>
</dbReference>
<evidence type="ECO:0000313" key="1">
    <source>
        <dbReference type="EMBL" id="RZO22709.1"/>
    </source>
</evidence>
<comment type="caution">
    <text evidence="1">The sequence shown here is derived from an EMBL/GenBank/DDBJ whole genome shotgun (WGS) entry which is preliminary data.</text>
</comment>
<proteinExistence type="predicted"/>
<name>A0A520MNB8_9GAMM</name>
<dbReference type="PANTHER" id="PTHR38765">
    <property type="entry name" value="DUF484 DOMAIN-CONTAINING PROTEIN"/>
    <property type="match status" value="1"/>
</dbReference>
<dbReference type="Pfam" id="PF04340">
    <property type="entry name" value="DUF484"/>
    <property type="match status" value="1"/>
</dbReference>